<dbReference type="RefSeq" id="WP_208503686.1">
    <property type="nucleotide sequence ID" value="NZ_JAGFOA010000004.1"/>
</dbReference>
<dbReference type="Proteomes" id="UP000680132">
    <property type="component" value="Unassembled WGS sequence"/>
</dbReference>
<evidence type="ECO:0000313" key="3">
    <source>
        <dbReference type="EMBL" id="MBO3664008.1"/>
    </source>
</evidence>
<dbReference type="InterPro" id="IPR036249">
    <property type="entry name" value="Thioredoxin-like_sf"/>
</dbReference>
<evidence type="ECO:0000313" key="4">
    <source>
        <dbReference type="Proteomes" id="UP000680132"/>
    </source>
</evidence>
<dbReference type="Pfam" id="PF14559">
    <property type="entry name" value="TPR_19"/>
    <property type="match status" value="1"/>
</dbReference>
<reference evidence="3" key="1">
    <citation type="submission" date="2021-03" db="EMBL/GenBank/DDBJ databases">
        <title>Microbacterium sp. nov., a novel actinobacterium isolated from cow dung.</title>
        <authorList>
            <person name="Zhang L."/>
        </authorList>
    </citation>
    <scope>NUCLEOTIDE SEQUENCE</scope>
    <source>
        <strain evidence="3">NEAU-LLB</strain>
    </source>
</reference>
<feature type="repeat" description="TPR" evidence="1">
    <location>
        <begin position="180"/>
        <end position="213"/>
    </location>
</feature>
<comment type="caution">
    <text evidence="3">The sequence shown here is derived from an EMBL/GenBank/DDBJ whole genome shotgun (WGS) entry which is preliminary data.</text>
</comment>
<sequence length="316" mass="32550">MSDPSGLTAAALRGAVDLSSLRNRPAPASAPAGGAPNGSSSPGGETASSLVADVTDASFGHVLELSRSVPVVVELWSPRAGGTDAGLANAVRAQGGRLVLVRVDADANPQLVQAFRPQSIPMAIALVAGQPVPLFAGAVPEEQLGQVFAQLLQLAAQNGVTGTVPAEDAEAPAAEGERPLPPLHAEAFAAIEVGDYTRAIAAYEQALKENPRDEEAQAGLGQVRLLSRVQGVDLQAARAAAAAAPQDVEAQMRVADLDISGGHVEDAFDRLLELFAALPADERAPVRERLLELFGLVGAADPRVVRARGRLTSLLF</sequence>
<protein>
    <submittedName>
        <fullName evidence="3">Tetratricopeptide repeat protein</fullName>
    </submittedName>
</protein>
<evidence type="ECO:0000256" key="2">
    <source>
        <dbReference type="SAM" id="MobiDB-lite"/>
    </source>
</evidence>
<accession>A0A939QJE8</accession>
<dbReference type="Gene3D" id="3.40.30.10">
    <property type="entry name" value="Glutaredoxin"/>
    <property type="match status" value="1"/>
</dbReference>
<dbReference type="SUPFAM" id="SSF48452">
    <property type="entry name" value="TPR-like"/>
    <property type="match status" value="1"/>
</dbReference>
<dbReference type="InterPro" id="IPR019734">
    <property type="entry name" value="TPR_rpt"/>
</dbReference>
<keyword evidence="4" id="KW-1185">Reference proteome</keyword>
<evidence type="ECO:0000256" key="1">
    <source>
        <dbReference type="PROSITE-ProRule" id="PRU00339"/>
    </source>
</evidence>
<gene>
    <name evidence="3" type="ORF">J5V96_10845</name>
</gene>
<feature type="region of interest" description="Disordered" evidence="2">
    <location>
        <begin position="18"/>
        <end position="48"/>
    </location>
</feature>
<dbReference type="CDD" id="cd02956">
    <property type="entry name" value="ybbN"/>
    <property type="match status" value="1"/>
</dbReference>
<dbReference type="InterPro" id="IPR011990">
    <property type="entry name" value="TPR-like_helical_dom_sf"/>
</dbReference>
<dbReference type="EMBL" id="JAGFOA010000004">
    <property type="protein sequence ID" value="MBO3664008.1"/>
    <property type="molecule type" value="Genomic_DNA"/>
</dbReference>
<organism evidence="3 4">
    <name type="scientific">Microbacterium stercoris</name>
    <dbReference type="NCBI Taxonomy" id="2820289"/>
    <lineage>
        <taxon>Bacteria</taxon>
        <taxon>Bacillati</taxon>
        <taxon>Actinomycetota</taxon>
        <taxon>Actinomycetes</taxon>
        <taxon>Micrococcales</taxon>
        <taxon>Microbacteriaceae</taxon>
        <taxon>Microbacterium</taxon>
    </lineage>
</organism>
<dbReference type="SUPFAM" id="SSF52833">
    <property type="entry name" value="Thioredoxin-like"/>
    <property type="match status" value="1"/>
</dbReference>
<feature type="compositionally biased region" description="Low complexity" evidence="2">
    <location>
        <begin position="25"/>
        <end position="44"/>
    </location>
</feature>
<name>A0A939QJE8_9MICO</name>
<proteinExistence type="predicted"/>
<dbReference type="AlphaFoldDB" id="A0A939QJE8"/>
<keyword evidence="1" id="KW-0802">TPR repeat</keyword>
<dbReference type="PROSITE" id="PS50005">
    <property type="entry name" value="TPR"/>
    <property type="match status" value="1"/>
</dbReference>
<dbReference type="Pfam" id="PF14561">
    <property type="entry name" value="TPR_20"/>
    <property type="match status" value="1"/>
</dbReference>
<dbReference type="Gene3D" id="1.25.40.10">
    <property type="entry name" value="Tetratricopeptide repeat domain"/>
    <property type="match status" value="2"/>
</dbReference>